<evidence type="ECO:0000259" key="7">
    <source>
        <dbReference type="Pfam" id="PF12698"/>
    </source>
</evidence>
<organism evidence="8 9">
    <name type="scientific">Cellvibrio polysaccharolyticus</name>
    <dbReference type="NCBI Taxonomy" id="2082724"/>
    <lineage>
        <taxon>Bacteria</taxon>
        <taxon>Pseudomonadati</taxon>
        <taxon>Pseudomonadota</taxon>
        <taxon>Gammaproteobacteria</taxon>
        <taxon>Cellvibrionales</taxon>
        <taxon>Cellvibrionaceae</taxon>
        <taxon>Cellvibrio</taxon>
    </lineage>
</organism>
<keyword evidence="4 6" id="KW-1133">Transmembrane helix</keyword>
<keyword evidence="2" id="KW-1003">Cell membrane</keyword>
<evidence type="ECO:0000256" key="3">
    <source>
        <dbReference type="ARBA" id="ARBA00022692"/>
    </source>
</evidence>
<evidence type="ECO:0000256" key="1">
    <source>
        <dbReference type="ARBA" id="ARBA00004651"/>
    </source>
</evidence>
<dbReference type="Proteomes" id="UP000652567">
    <property type="component" value="Unassembled WGS sequence"/>
</dbReference>
<feature type="transmembrane region" description="Helical" evidence="6">
    <location>
        <begin position="268"/>
        <end position="295"/>
    </location>
</feature>
<protein>
    <submittedName>
        <fullName evidence="8">ABC transporter permease</fullName>
    </submittedName>
</protein>
<accession>A0A928V3F7</accession>
<evidence type="ECO:0000256" key="2">
    <source>
        <dbReference type="ARBA" id="ARBA00022475"/>
    </source>
</evidence>
<evidence type="ECO:0000313" key="9">
    <source>
        <dbReference type="Proteomes" id="UP000652567"/>
    </source>
</evidence>
<name>A0A928V3F7_9GAMM</name>
<feature type="transmembrane region" description="Helical" evidence="6">
    <location>
        <begin position="20"/>
        <end position="41"/>
    </location>
</feature>
<dbReference type="GO" id="GO:0005886">
    <property type="term" value="C:plasma membrane"/>
    <property type="evidence" value="ECO:0007669"/>
    <property type="project" value="UniProtKB-SubCell"/>
</dbReference>
<feature type="transmembrane region" description="Helical" evidence="6">
    <location>
        <begin position="358"/>
        <end position="379"/>
    </location>
</feature>
<evidence type="ECO:0000256" key="5">
    <source>
        <dbReference type="ARBA" id="ARBA00023136"/>
    </source>
</evidence>
<evidence type="ECO:0000256" key="4">
    <source>
        <dbReference type="ARBA" id="ARBA00022989"/>
    </source>
</evidence>
<comment type="caution">
    <text evidence="8">The sequence shown here is derived from an EMBL/GenBank/DDBJ whole genome shotgun (WGS) entry which is preliminary data.</text>
</comment>
<dbReference type="InterPro" id="IPR051449">
    <property type="entry name" value="ABC-2_transporter_component"/>
</dbReference>
<dbReference type="PANTHER" id="PTHR30294">
    <property type="entry name" value="MEMBRANE COMPONENT OF ABC TRANSPORTER YHHJ-RELATED"/>
    <property type="match status" value="1"/>
</dbReference>
<reference evidence="8" key="1">
    <citation type="submission" date="2018-07" db="EMBL/GenBank/DDBJ databases">
        <title>Genome assembly of strain Ka43.</title>
        <authorList>
            <person name="Kukolya J."/>
            <person name="Nagy I."/>
            <person name="Horvath B."/>
            <person name="Toth A."/>
        </authorList>
    </citation>
    <scope>NUCLEOTIDE SEQUENCE</scope>
    <source>
        <strain evidence="8">KB43</strain>
    </source>
</reference>
<keyword evidence="9" id="KW-1185">Reference proteome</keyword>
<feature type="transmembrane region" description="Helical" evidence="6">
    <location>
        <begin position="301"/>
        <end position="320"/>
    </location>
</feature>
<dbReference type="RefSeq" id="WP_193906528.1">
    <property type="nucleotide sequence ID" value="NZ_PRDL01000001.1"/>
</dbReference>
<keyword evidence="3 6" id="KW-0812">Transmembrane</keyword>
<dbReference type="AlphaFoldDB" id="A0A928V3F7"/>
<evidence type="ECO:0000256" key="6">
    <source>
        <dbReference type="SAM" id="Phobius"/>
    </source>
</evidence>
<evidence type="ECO:0000313" key="8">
    <source>
        <dbReference type="EMBL" id="MBE8715862.1"/>
    </source>
</evidence>
<feature type="transmembrane region" description="Helical" evidence="6">
    <location>
        <begin position="188"/>
        <end position="208"/>
    </location>
</feature>
<dbReference type="PANTHER" id="PTHR30294:SF38">
    <property type="entry name" value="TRANSPORT PERMEASE PROTEIN"/>
    <property type="match status" value="1"/>
</dbReference>
<feature type="transmembrane region" description="Helical" evidence="6">
    <location>
        <begin position="234"/>
        <end position="256"/>
    </location>
</feature>
<feature type="domain" description="ABC-2 type transporter transmembrane" evidence="7">
    <location>
        <begin position="24"/>
        <end position="377"/>
    </location>
</feature>
<gene>
    <name evidence="8" type="ORF">C4F51_01500</name>
</gene>
<comment type="subcellular location">
    <subcellularLocation>
        <location evidence="1">Cell membrane</location>
        <topology evidence="1">Multi-pass membrane protein</topology>
    </subcellularLocation>
</comment>
<dbReference type="EMBL" id="PRDL01000001">
    <property type="protein sequence ID" value="MBE8715862.1"/>
    <property type="molecule type" value="Genomic_DNA"/>
</dbReference>
<dbReference type="GO" id="GO:0140359">
    <property type="term" value="F:ABC-type transporter activity"/>
    <property type="evidence" value="ECO:0007669"/>
    <property type="project" value="InterPro"/>
</dbReference>
<dbReference type="InterPro" id="IPR013525">
    <property type="entry name" value="ABC2_TM"/>
</dbReference>
<sequence length="384" mass="42359">MIFRLLVSLQKEWRLLRRDWHALLVLFVMPSLFVLIMSLALQGQFAENAGPVLPGTIEIRSEAQEAQDFYQTLKDSALLALTASDDPINNGDALFHITLLEDFDQQLYDDNGDQPGVEIRFAATLPLRDQSLIMAAIRQVFARYHTRLIAADMGLDPDRSSEQWMKDYFIVAVTDEGRPRPTSVQQSVPAWLIFAMFFIAIPISTTILQERQQGTFMRLHTFGVSNTLVQVSRLLPYFLINQIQLLVMLAIGRWLLPQLGGTALSLDVSLPALLLISCSTSIAALGFASLIAALAHSIEQATVISGAMNILFAALGGIMIPRFVMPATMQDLAAISPMSWALDGFLEVLVNAGQPADIMLPCLVLTGLGLFTGTLSITINRRRT</sequence>
<keyword evidence="5 6" id="KW-0472">Membrane</keyword>
<dbReference type="Pfam" id="PF12698">
    <property type="entry name" value="ABC2_membrane_3"/>
    <property type="match status" value="1"/>
</dbReference>
<proteinExistence type="predicted"/>